<gene>
    <name evidence="3" type="ORF">K9B37_04600</name>
</gene>
<evidence type="ECO:0000259" key="2">
    <source>
        <dbReference type="Pfam" id="PF01551"/>
    </source>
</evidence>
<protein>
    <submittedName>
        <fullName evidence="3">M23 family metallopeptidase</fullName>
    </submittedName>
</protein>
<dbReference type="CDD" id="cd12797">
    <property type="entry name" value="M23_peptidase"/>
    <property type="match status" value="1"/>
</dbReference>
<dbReference type="Gene3D" id="2.70.70.10">
    <property type="entry name" value="Glucose Permease (Domain IIA)"/>
    <property type="match status" value="1"/>
</dbReference>
<proteinExistence type="predicted"/>
<name>A0ABS7VKH5_9HYPH</name>
<reference evidence="3 4" key="1">
    <citation type="submission" date="2021-09" db="EMBL/GenBank/DDBJ databases">
        <title>The complete genome sequence of a new microorganism.</title>
        <authorList>
            <person name="Zi Z."/>
        </authorList>
    </citation>
    <scope>NUCLEOTIDE SEQUENCE [LARGE SCALE GENOMIC DNA]</scope>
    <source>
        <strain evidence="3 4">WGZ8</strain>
    </source>
</reference>
<dbReference type="Proteomes" id="UP000704176">
    <property type="component" value="Unassembled WGS sequence"/>
</dbReference>
<evidence type="ECO:0000313" key="3">
    <source>
        <dbReference type="EMBL" id="MBZ6075570.1"/>
    </source>
</evidence>
<dbReference type="InterPro" id="IPR011055">
    <property type="entry name" value="Dup_hybrid_motif"/>
</dbReference>
<sequence>MRVSMSLTAVLFVVPAASASPSLRWPLDCEAGRSCVVQHYVDHDPGKEAQDYHCGTATYDGHDGTDIRLPSMAAQKRGVAVLATAGGTVLRVRDGVPDVSVAAQGRDRVENIECGNGVLIDLGEGWEAQYCHMAKGSLAVHPGDKVKTGDRLGLVGLSGLTEFPHLHLTIRKDGKVVDPFAYGAEERSCNGGSSLWAENLGRSLDYEAGHVLNKGFAPGPVTMGAIEAGMAEQDLPTTQSPALVAFVRAINLKGGDQQVLILLDPDGTPVARNDAPPLDRTKAQWMMFAGLKRPAGGFRPGLYRAIYKVTREGKPAIEQAFGISLRP</sequence>
<dbReference type="InterPro" id="IPR016047">
    <property type="entry name" value="M23ase_b-sheet_dom"/>
</dbReference>
<organism evidence="3 4">
    <name type="scientific">Microvirga puerhi</name>
    <dbReference type="NCBI Taxonomy" id="2876078"/>
    <lineage>
        <taxon>Bacteria</taxon>
        <taxon>Pseudomonadati</taxon>
        <taxon>Pseudomonadota</taxon>
        <taxon>Alphaproteobacteria</taxon>
        <taxon>Hyphomicrobiales</taxon>
        <taxon>Methylobacteriaceae</taxon>
        <taxon>Microvirga</taxon>
    </lineage>
</organism>
<feature type="domain" description="M23ase beta-sheet core" evidence="2">
    <location>
        <begin position="62"/>
        <end position="179"/>
    </location>
</feature>
<dbReference type="RefSeq" id="WP_224311654.1">
    <property type="nucleotide sequence ID" value="NZ_JAIRBM010000003.1"/>
</dbReference>
<dbReference type="EMBL" id="JAIRBM010000003">
    <property type="protein sequence ID" value="MBZ6075570.1"/>
    <property type="molecule type" value="Genomic_DNA"/>
</dbReference>
<accession>A0ABS7VKH5</accession>
<evidence type="ECO:0000313" key="4">
    <source>
        <dbReference type="Proteomes" id="UP000704176"/>
    </source>
</evidence>
<keyword evidence="1" id="KW-0732">Signal</keyword>
<dbReference type="InterPro" id="IPR050570">
    <property type="entry name" value="Cell_wall_metabolism_enzyme"/>
</dbReference>
<comment type="caution">
    <text evidence="3">The sequence shown here is derived from an EMBL/GenBank/DDBJ whole genome shotgun (WGS) entry which is preliminary data.</text>
</comment>
<keyword evidence="4" id="KW-1185">Reference proteome</keyword>
<dbReference type="Pfam" id="PF01551">
    <property type="entry name" value="Peptidase_M23"/>
    <property type="match status" value="1"/>
</dbReference>
<feature type="signal peptide" evidence="1">
    <location>
        <begin position="1"/>
        <end position="19"/>
    </location>
</feature>
<feature type="chain" id="PRO_5046622955" evidence="1">
    <location>
        <begin position="20"/>
        <end position="327"/>
    </location>
</feature>
<dbReference type="SUPFAM" id="SSF51261">
    <property type="entry name" value="Duplicated hybrid motif"/>
    <property type="match status" value="1"/>
</dbReference>
<dbReference type="PANTHER" id="PTHR21666">
    <property type="entry name" value="PEPTIDASE-RELATED"/>
    <property type="match status" value="1"/>
</dbReference>
<dbReference type="PANTHER" id="PTHR21666:SF270">
    <property type="entry name" value="MUREIN HYDROLASE ACTIVATOR ENVC"/>
    <property type="match status" value="1"/>
</dbReference>
<evidence type="ECO:0000256" key="1">
    <source>
        <dbReference type="SAM" id="SignalP"/>
    </source>
</evidence>